<dbReference type="EMBL" id="JAPQKH010000005">
    <property type="protein sequence ID" value="KAJ5097318.1"/>
    <property type="molecule type" value="Genomic_DNA"/>
</dbReference>
<dbReference type="Proteomes" id="UP001149165">
    <property type="component" value="Unassembled WGS sequence"/>
</dbReference>
<dbReference type="PANTHER" id="PTHR38797">
    <property type="entry name" value="NUCLEAR PORE COMPLEX PROTEIN NUP85-RELATED"/>
    <property type="match status" value="1"/>
</dbReference>
<dbReference type="PANTHER" id="PTHR38797:SF4">
    <property type="entry name" value="NUCLEAR PORE COMPLEX PROTEIN NUP85"/>
    <property type="match status" value="1"/>
</dbReference>
<reference evidence="1" key="2">
    <citation type="journal article" date="2023" name="IMA Fungus">
        <title>Comparative genomic study of the Penicillium genus elucidates a diverse pangenome and 15 lateral gene transfer events.</title>
        <authorList>
            <person name="Petersen C."/>
            <person name="Sorensen T."/>
            <person name="Nielsen M.R."/>
            <person name="Sondergaard T.E."/>
            <person name="Sorensen J.L."/>
            <person name="Fitzpatrick D.A."/>
            <person name="Frisvad J.C."/>
            <person name="Nielsen K.L."/>
        </authorList>
    </citation>
    <scope>NUCLEOTIDE SEQUENCE</scope>
    <source>
        <strain evidence="1">IBT 30069</strain>
    </source>
</reference>
<accession>A0A9W9K8V1</accession>
<dbReference type="AlphaFoldDB" id="A0A9W9K8V1"/>
<dbReference type="InterPro" id="IPR053204">
    <property type="entry name" value="Oxopyrrolidines_Biosynth-assoc"/>
</dbReference>
<evidence type="ECO:0000313" key="1">
    <source>
        <dbReference type="EMBL" id="KAJ5097318.1"/>
    </source>
</evidence>
<sequence length="285" mass="33233">MSAFNPLNLDLESPHKPSKLEHTVFTLLATYLPETSSITANQAAEQVDDLVPSHHQSSEEEKYVQTTGDFLFEFWELMFRIAVQLDYQREPMQRFIALVKALRTFPETKLIQHGGIYDGEPVWRSGFYFGPMLHERWDQTPAYETPRNPYALRWRNMNGLLAHLTNQNLSTYDFHALACISHALETFRRKKPKTPINHRVPAASIWFALCPSMIYLACQRHECADRELSGELWKGEPQQGYSIARWNFWRKRFKELECHSDATEETKEACRSAIEVMDRYPDGSE</sequence>
<comment type="caution">
    <text evidence="1">The sequence shown here is derived from an EMBL/GenBank/DDBJ whole genome shotgun (WGS) entry which is preliminary data.</text>
</comment>
<evidence type="ECO:0000313" key="2">
    <source>
        <dbReference type="Proteomes" id="UP001149165"/>
    </source>
</evidence>
<proteinExistence type="predicted"/>
<dbReference type="OrthoDB" id="3350591at2759"/>
<keyword evidence="2" id="KW-1185">Reference proteome</keyword>
<dbReference type="Pfam" id="PF12311">
    <property type="entry name" value="DUF3632"/>
    <property type="match status" value="1"/>
</dbReference>
<organism evidence="1 2">
    <name type="scientific">Penicillium angulare</name>
    <dbReference type="NCBI Taxonomy" id="116970"/>
    <lineage>
        <taxon>Eukaryota</taxon>
        <taxon>Fungi</taxon>
        <taxon>Dikarya</taxon>
        <taxon>Ascomycota</taxon>
        <taxon>Pezizomycotina</taxon>
        <taxon>Eurotiomycetes</taxon>
        <taxon>Eurotiomycetidae</taxon>
        <taxon>Eurotiales</taxon>
        <taxon>Aspergillaceae</taxon>
        <taxon>Penicillium</taxon>
    </lineage>
</organism>
<name>A0A9W9K8V1_9EURO</name>
<protein>
    <submittedName>
        <fullName evidence="1">Uncharacterized protein</fullName>
    </submittedName>
</protein>
<gene>
    <name evidence="1" type="ORF">N7456_008039</name>
</gene>
<reference evidence="1" key="1">
    <citation type="submission" date="2022-11" db="EMBL/GenBank/DDBJ databases">
        <authorList>
            <person name="Petersen C."/>
        </authorList>
    </citation>
    <scope>NUCLEOTIDE SEQUENCE</scope>
    <source>
        <strain evidence="1">IBT 30069</strain>
    </source>
</reference>
<dbReference type="InterPro" id="IPR022085">
    <property type="entry name" value="OpdG"/>
</dbReference>